<feature type="compositionally biased region" description="Basic and acidic residues" evidence="1">
    <location>
        <begin position="42"/>
        <end position="68"/>
    </location>
</feature>
<feature type="compositionally biased region" description="Basic and acidic residues" evidence="1">
    <location>
        <begin position="631"/>
        <end position="663"/>
    </location>
</feature>
<feature type="region of interest" description="Disordered" evidence="1">
    <location>
        <begin position="42"/>
        <end position="70"/>
    </location>
</feature>
<organism evidence="2">
    <name type="scientific">Phallusia mammillata</name>
    <dbReference type="NCBI Taxonomy" id="59560"/>
    <lineage>
        <taxon>Eukaryota</taxon>
        <taxon>Metazoa</taxon>
        <taxon>Chordata</taxon>
        <taxon>Tunicata</taxon>
        <taxon>Ascidiacea</taxon>
        <taxon>Phlebobranchia</taxon>
        <taxon>Ascidiidae</taxon>
        <taxon>Phallusia</taxon>
    </lineage>
</organism>
<feature type="compositionally biased region" description="Pro residues" evidence="1">
    <location>
        <begin position="1078"/>
        <end position="1097"/>
    </location>
</feature>
<name>A0A6F9DDT2_9ASCI</name>
<feature type="region of interest" description="Disordered" evidence="1">
    <location>
        <begin position="838"/>
        <end position="1210"/>
    </location>
</feature>
<reference evidence="2" key="1">
    <citation type="submission" date="2020-04" db="EMBL/GenBank/DDBJ databases">
        <authorList>
            <person name="Neveu A P."/>
        </authorList>
    </citation>
    <scope>NUCLEOTIDE SEQUENCE</scope>
    <source>
        <tissue evidence="2">Whole embryo</tissue>
    </source>
</reference>
<feature type="compositionally biased region" description="Polar residues" evidence="1">
    <location>
        <begin position="1179"/>
        <end position="1192"/>
    </location>
</feature>
<feature type="region of interest" description="Disordered" evidence="1">
    <location>
        <begin position="213"/>
        <end position="236"/>
    </location>
</feature>
<feature type="compositionally biased region" description="Pro residues" evidence="1">
    <location>
        <begin position="700"/>
        <end position="711"/>
    </location>
</feature>
<feature type="compositionally biased region" description="Basic and acidic residues" evidence="1">
    <location>
        <begin position="531"/>
        <end position="549"/>
    </location>
</feature>
<feature type="compositionally biased region" description="Basic and acidic residues" evidence="1">
    <location>
        <begin position="558"/>
        <end position="623"/>
    </location>
</feature>
<feature type="compositionally biased region" description="Basic and acidic residues" evidence="1">
    <location>
        <begin position="1118"/>
        <end position="1130"/>
    </location>
</feature>
<sequence length="1210" mass="134946">MGQKSSKKTDLYVTDDVTHCKLSDGDVTKYVGRAREYTAVDVIVEKPKQDESPDPKNAEGSPKKKTPENPDSIIQLLHRAHRKSYNLAFVIPRVKGSRPTNLNRNSLVEEDPEDSEAVQKEGDLTHTVFLWRPKVKARLKKEMSLKKMEAKKTFLNMMMDIQHKWIFSVKEYESDVAKIESGEYVAKLQEMISNEASKGGRLLSVMRVENDVTTGNGVSNGGGSEPGSPNQTTKKGGKLTLRMVFLHRNSDKAKQRFLYNVKCVSMNCTEEKIKVKKKQKTKLPRDTNITWSENWLELFEEDSRITEVINVGEMSKSGEDYDAKNKKKMKKREFQVMTLCFHEKPVAKDNNDNDGVTGDDEDDDDEIYETPMRYESLVREVWAPIDDSVQQNLESEAERFGENGWELCTVLVTSHVRMKQDGSEFRKCAIFFQRPKGEFVPDNERTQSTDNLLQAGNVEIEESNAPETEMLEPENIPPTSPKEKVERFGVALMPQVDLNQAKLRTAKPSPQKTKANDALISGLAGVQLKKVNREEAKKPDVSKDVEEKQAIMPQVKLRKTEPKQEKKLEVEEKEVPWANSLERKREAVMKSEDKAKTPEPVRKKEEGSDEIARKLDEIKEKRAQRQNRISIHKEEEKRKSLEAEKRKSMDAEKRKSLEEEKRKSQIAVASVIAVTDTATQPKLPDTAVEETTQNAQTDELPPPVIEDLPPPVVDEVPSLVVEEVPTLEDDKLPPSVAQEESPPVVDELPPPVAEEVIPPVVDELPPPVPKEPDNEVSLNAAEVQTNDVDVSVVEKTYAPEEITTDLPIPPQTETEITEETLEDDVTELENTLAEFEQQIDESSASAELEEDIEAPTIDVVTSEVVEEKPKKDETSDRDENDVELPLPLSLEPPKSALSSLHLPSPPPPDQEEASSPVPDQEPETLNEDQPCENEAPHVQQGDVTPLPTTQDHEDTPKIISPEIKDAVSSPEVEEVKPLTNGDVQTPSNEETPSVVEESENSDLPLSEEVLPTNGLPPPPIEVEPLIENLTDPVEEPSNCDLPPPVQEEVKAPEPTLDDLPAPDPPLDEKSNDTQEFQPSPPPEELNLPPPVEFPPPTENSESLKTDPVNAPDSSSLKDSSECSKETEHDLPLPPPSQEEESLPPPEEKPSDDLPPPADIPQAEESTEVNPMPKDLPTPISASPEKSTGNETNGLPPPPALSIDDVNDKKE</sequence>
<accession>A0A6F9DDT2</accession>
<feature type="region of interest" description="Disordered" evidence="1">
    <location>
        <begin position="726"/>
        <end position="751"/>
    </location>
</feature>
<gene>
    <name evidence="2" type="primary">Fscb-002</name>
</gene>
<feature type="region of interest" description="Disordered" evidence="1">
    <location>
        <begin position="531"/>
        <end position="711"/>
    </location>
</feature>
<feature type="compositionally biased region" description="Polar residues" evidence="1">
    <location>
        <begin position="981"/>
        <end position="991"/>
    </location>
</feature>
<dbReference type="AlphaFoldDB" id="A0A6F9DDT2"/>
<feature type="compositionally biased region" description="Low complexity" evidence="1">
    <location>
        <begin position="884"/>
        <end position="902"/>
    </location>
</feature>
<proteinExistence type="evidence at transcript level"/>
<protein>
    <submittedName>
        <fullName evidence="2">Fibrous sheath CABYR-binding protein</fullName>
    </submittedName>
</protein>
<feature type="compositionally biased region" description="Acidic residues" evidence="1">
    <location>
        <begin position="920"/>
        <end position="931"/>
    </location>
</feature>
<evidence type="ECO:0000256" key="1">
    <source>
        <dbReference type="SAM" id="MobiDB-lite"/>
    </source>
</evidence>
<evidence type="ECO:0000313" key="2">
    <source>
        <dbReference type="EMBL" id="CAB3247247.1"/>
    </source>
</evidence>
<feature type="compositionally biased region" description="Basic and acidic residues" evidence="1">
    <location>
        <begin position="865"/>
        <end position="874"/>
    </location>
</feature>
<dbReference type="EMBL" id="LR785276">
    <property type="protein sequence ID" value="CAB3247247.1"/>
    <property type="molecule type" value="mRNA"/>
</dbReference>